<dbReference type="GeneID" id="89953564"/>
<gene>
    <name evidence="2" type="primary">SEC61_1</name>
    <name evidence="2" type="ORF">ATC70_009878</name>
</gene>
<dbReference type="EMBL" id="JASEJX010000012">
    <property type="protein sequence ID" value="KAK4519641.1"/>
    <property type="molecule type" value="Genomic_DNA"/>
</dbReference>
<evidence type="ECO:0000313" key="3">
    <source>
        <dbReference type="Proteomes" id="UP001304243"/>
    </source>
</evidence>
<dbReference type="RefSeq" id="XP_064686307.1">
    <property type="nucleotide sequence ID" value="XM_064829105.1"/>
</dbReference>
<proteinExistence type="predicted"/>
<feature type="compositionally biased region" description="Low complexity" evidence="1">
    <location>
        <begin position="127"/>
        <end position="140"/>
    </location>
</feature>
<organism evidence="2 3">
    <name type="scientific">Mucor velutinosus</name>
    <dbReference type="NCBI Taxonomy" id="708070"/>
    <lineage>
        <taxon>Eukaryota</taxon>
        <taxon>Fungi</taxon>
        <taxon>Fungi incertae sedis</taxon>
        <taxon>Mucoromycota</taxon>
        <taxon>Mucoromycotina</taxon>
        <taxon>Mucoromycetes</taxon>
        <taxon>Mucorales</taxon>
        <taxon>Mucorineae</taxon>
        <taxon>Mucoraceae</taxon>
        <taxon>Mucor</taxon>
    </lineage>
</organism>
<protein>
    <submittedName>
        <fullName evidence="2">Translocon subunit</fullName>
    </submittedName>
</protein>
<comment type="caution">
    <text evidence="2">The sequence shown here is derived from an EMBL/GenBank/DDBJ whole genome shotgun (WGS) entry which is preliminary data.</text>
</comment>
<dbReference type="AlphaFoldDB" id="A0AAN7DQV9"/>
<feature type="region of interest" description="Disordered" evidence="1">
    <location>
        <begin position="118"/>
        <end position="140"/>
    </location>
</feature>
<accession>A0AAN7DQV9</accession>
<reference evidence="2 3" key="1">
    <citation type="submission" date="2022-11" db="EMBL/GenBank/DDBJ databases">
        <title>Mucor velutinosus strain NIH1002 WGS.</title>
        <authorList>
            <person name="Subramanian P."/>
            <person name="Mullikin J.C."/>
            <person name="Segre J.A."/>
            <person name="Zelazny A.M."/>
        </authorList>
    </citation>
    <scope>NUCLEOTIDE SEQUENCE [LARGE SCALE GENOMIC DNA]</scope>
    <source>
        <strain evidence="2 3">NIH1002</strain>
    </source>
</reference>
<evidence type="ECO:0000313" key="2">
    <source>
        <dbReference type="EMBL" id="KAK4519641.1"/>
    </source>
</evidence>
<evidence type="ECO:0000256" key="1">
    <source>
        <dbReference type="SAM" id="MobiDB-lite"/>
    </source>
</evidence>
<keyword evidence="3" id="KW-1185">Reference proteome</keyword>
<dbReference type="Proteomes" id="UP001304243">
    <property type="component" value="Unassembled WGS sequence"/>
</dbReference>
<sequence>MCYTYYNASYPPERGPLQTNYWRLTADVAGFVREIQVAYNPRLERSNFIEFVQDLVAPWDIYIDSIVVPSNRMGSCFNYKIKDQTQYKAAAAMSSIQHDLYDPNRGATGTIILDQKRMDKVKRESDSGYSSNSSNSTNGY</sequence>
<name>A0AAN7DQV9_9FUNG</name>